<organism evidence="1 2">
    <name type="scientific">Kwoniella mangroviensis CBS 10435</name>
    <dbReference type="NCBI Taxonomy" id="1331196"/>
    <lineage>
        <taxon>Eukaryota</taxon>
        <taxon>Fungi</taxon>
        <taxon>Dikarya</taxon>
        <taxon>Basidiomycota</taxon>
        <taxon>Agaricomycotina</taxon>
        <taxon>Tremellomycetes</taxon>
        <taxon>Tremellales</taxon>
        <taxon>Cryptococcaceae</taxon>
        <taxon>Kwoniella</taxon>
    </lineage>
</organism>
<reference evidence="2" key="2">
    <citation type="submission" date="2013-12" db="EMBL/GenBank/DDBJ databases">
        <title>Evolution of pathogenesis and genome organization in the Tremellales.</title>
        <authorList>
            <person name="Cuomo C."/>
            <person name="Litvintseva A."/>
            <person name="Heitman J."/>
            <person name="Chen Y."/>
            <person name="Sun S."/>
            <person name="Springer D."/>
            <person name="Dromer F."/>
            <person name="Young S."/>
            <person name="Zeng Q."/>
            <person name="Chapman S."/>
            <person name="Gujja S."/>
            <person name="Saif S."/>
            <person name="Birren B."/>
        </authorList>
    </citation>
    <scope>NUCLEOTIDE SEQUENCE [LARGE SCALE GENOMIC DNA]</scope>
    <source>
        <strain evidence="2">CBS 10435</strain>
    </source>
</reference>
<gene>
    <name evidence="1" type="ORF">L486_01250</name>
</gene>
<protein>
    <submittedName>
        <fullName evidence="1">Uncharacterized protein</fullName>
    </submittedName>
</protein>
<dbReference type="AlphaFoldDB" id="A0A1B9J1C7"/>
<sequence>MSGNDVYSQMRATLAEFNKDLYAGSDMATLCIDMFSLEEGAPTVTDEQGSIVSREGTLFNALTDKGKAAFVNTLARTTADYNDSYKRLVDRDACISIKMQHVNNLLNGSLQQIQSFATDPYALE</sequence>
<evidence type="ECO:0000313" key="2">
    <source>
        <dbReference type="Proteomes" id="UP000092583"/>
    </source>
</evidence>
<reference evidence="1 2" key="1">
    <citation type="submission" date="2013-07" db="EMBL/GenBank/DDBJ databases">
        <title>The Genome Sequence of Kwoniella mangroviensis CBS10435.</title>
        <authorList>
            <consortium name="The Broad Institute Genome Sequencing Platform"/>
            <person name="Cuomo C."/>
            <person name="Litvintseva A."/>
            <person name="Chen Y."/>
            <person name="Heitman J."/>
            <person name="Sun S."/>
            <person name="Springer D."/>
            <person name="Dromer F."/>
            <person name="Young S.K."/>
            <person name="Zeng Q."/>
            <person name="Gargeya S."/>
            <person name="Fitzgerald M."/>
            <person name="Abouelleil A."/>
            <person name="Alvarado L."/>
            <person name="Berlin A.M."/>
            <person name="Chapman S.B."/>
            <person name="Dewar J."/>
            <person name="Goldberg J."/>
            <person name="Griggs A."/>
            <person name="Gujja S."/>
            <person name="Hansen M."/>
            <person name="Howarth C."/>
            <person name="Imamovic A."/>
            <person name="Larimer J."/>
            <person name="McCowan C."/>
            <person name="Murphy C."/>
            <person name="Pearson M."/>
            <person name="Priest M."/>
            <person name="Roberts A."/>
            <person name="Saif S."/>
            <person name="Shea T."/>
            <person name="Sykes S."/>
            <person name="Wortman J."/>
            <person name="Nusbaum C."/>
            <person name="Birren B."/>
        </authorList>
    </citation>
    <scope>NUCLEOTIDE SEQUENCE [LARGE SCALE GENOMIC DNA]</scope>
    <source>
        <strain evidence="1 2">CBS 10435</strain>
    </source>
</reference>
<evidence type="ECO:0000313" key="1">
    <source>
        <dbReference type="EMBL" id="OCF61597.1"/>
    </source>
</evidence>
<accession>A0A1B9J1C7</accession>
<keyword evidence="2" id="KW-1185">Reference proteome</keyword>
<dbReference type="Proteomes" id="UP000092583">
    <property type="component" value="Unassembled WGS sequence"/>
</dbReference>
<dbReference type="EMBL" id="KI669459">
    <property type="protein sequence ID" value="OCF61597.1"/>
    <property type="molecule type" value="Genomic_DNA"/>
</dbReference>
<name>A0A1B9J1C7_9TREE</name>
<proteinExistence type="predicted"/>